<comment type="caution">
    <text evidence="1">The sequence shown here is derived from an EMBL/GenBank/DDBJ whole genome shotgun (WGS) entry which is preliminary data.</text>
</comment>
<name>A0A166QN26_PSEFL</name>
<evidence type="ECO:0000313" key="2">
    <source>
        <dbReference type="Proteomes" id="UP000076489"/>
    </source>
</evidence>
<gene>
    <name evidence="1" type="ORF">A1D17_03210</name>
</gene>
<dbReference type="EMBL" id="LUKJ01000002">
    <property type="protein sequence ID" value="KZN20563.1"/>
    <property type="molecule type" value="Genomic_DNA"/>
</dbReference>
<dbReference type="AlphaFoldDB" id="A0A166QN26"/>
<dbReference type="RefSeq" id="WP_063340611.1">
    <property type="nucleotide sequence ID" value="NZ_LUKJ01000002.1"/>
</dbReference>
<proteinExistence type="predicted"/>
<reference evidence="2" key="1">
    <citation type="submission" date="2016-03" db="EMBL/GenBank/DDBJ databases">
        <authorList>
            <person name="Ray J."/>
            <person name="Price M."/>
            <person name="Deutschbauer A."/>
        </authorList>
    </citation>
    <scope>NUCLEOTIDE SEQUENCE [LARGE SCALE GENOMIC DNA]</scope>
    <source>
        <strain evidence="2">FW300-N1B4</strain>
    </source>
</reference>
<reference evidence="1 2" key="2">
    <citation type="journal article" date="2018" name="Nature">
        <title>Mutant phenotypes for thousands of bacterial genes of unknown function.</title>
        <authorList>
            <person name="Price M.N."/>
            <person name="Wetmore K.M."/>
            <person name="Waters R.J."/>
            <person name="Callaghan M."/>
            <person name="Ray J."/>
            <person name="Liu H."/>
            <person name="Kuehl J.V."/>
            <person name="Melnyk R.A."/>
            <person name="Lamson J.S."/>
            <person name="Suh Y."/>
            <person name="Carlson H.K."/>
            <person name="Esquivel Z."/>
            <person name="Sadeeshkumar H."/>
            <person name="Chakraborty R."/>
            <person name="Zane G.M."/>
            <person name="Rubin B.E."/>
            <person name="Wall J.D."/>
            <person name="Visel A."/>
            <person name="Bristow J."/>
            <person name="Blow M.J."/>
            <person name="Arkin A.P."/>
            <person name="Deutschbauer A.M."/>
        </authorList>
    </citation>
    <scope>NUCLEOTIDE SEQUENCE [LARGE SCALE GENOMIC DNA]</scope>
    <source>
        <strain evidence="1 2">FW300-N1B4</strain>
    </source>
</reference>
<sequence length="59" mass="6594">MVLTAYAIINDGKILSGHPWGQLEMYPKKEQAEFILKDVRKKLPNAEIAEVDISGARPV</sequence>
<dbReference type="Proteomes" id="UP000076489">
    <property type="component" value="Unassembled WGS sequence"/>
</dbReference>
<accession>A0A166QN26</accession>
<organism evidence="1 2">
    <name type="scientific">Pseudomonas fluorescens</name>
    <dbReference type="NCBI Taxonomy" id="294"/>
    <lineage>
        <taxon>Bacteria</taxon>
        <taxon>Pseudomonadati</taxon>
        <taxon>Pseudomonadota</taxon>
        <taxon>Gammaproteobacteria</taxon>
        <taxon>Pseudomonadales</taxon>
        <taxon>Pseudomonadaceae</taxon>
        <taxon>Pseudomonas</taxon>
    </lineage>
</organism>
<protein>
    <submittedName>
        <fullName evidence="1">Uncharacterized protein</fullName>
    </submittedName>
</protein>
<evidence type="ECO:0000313" key="1">
    <source>
        <dbReference type="EMBL" id="KZN20563.1"/>
    </source>
</evidence>